<evidence type="ECO:0000256" key="2">
    <source>
        <dbReference type="SAM" id="Phobius"/>
    </source>
</evidence>
<gene>
    <name evidence="3" type="ORF">NGTWS1702_18770</name>
</gene>
<dbReference type="EMBL" id="BPRH01001972">
    <property type="protein sequence ID" value="GJF15428.1"/>
    <property type="molecule type" value="Genomic_DNA"/>
</dbReference>
<organism evidence="3 4">
    <name type="scientific">Mycolicibacterium cyprinidarum</name>
    <dbReference type="NCBI Taxonomy" id="2860311"/>
    <lineage>
        <taxon>Bacteria</taxon>
        <taxon>Bacillati</taxon>
        <taxon>Actinomycetota</taxon>
        <taxon>Actinomycetes</taxon>
        <taxon>Mycobacteriales</taxon>
        <taxon>Mycobacteriaceae</taxon>
        <taxon>Mycolicibacterium</taxon>
    </lineage>
</organism>
<feature type="transmembrane region" description="Helical" evidence="2">
    <location>
        <begin position="137"/>
        <end position="158"/>
    </location>
</feature>
<accession>A0ABQ4VAR0</accession>
<sequence>MIEDRPPTTAEQLAKPPPAQLMVEPQATEHLPDEPVTATGSETPPARQRLWSMPTVEATRKRTDELGQLAARFASIFWVVFVKFARSLAKVGRGIAAFGEQVLREVPPALQLLGALGLCTILSIFGSVTLDNMLGKSCAIVFVPGFALAFGVVAHRWYSGLGDDRARSNDVHKAGSPASDLERSVEYVDAKLAFALTAFGTERHQQAVVALIQAKTATELSFGTVHESDGHGPRPRIRDGGAQKAARRESVSAPVNS</sequence>
<evidence type="ECO:0000256" key="1">
    <source>
        <dbReference type="SAM" id="MobiDB-lite"/>
    </source>
</evidence>
<keyword evidence="4" id="KW-1185">Reference proteome</keyword>
<name>A0ABQ4VAR0_9MYCO</name>
<reference evidence="3 4" key="1">
    <citation type="submission" date="2021-08" db="EMBL/GenBank/DDBJ databases">
        <title>Draft genome sequence of Mycolicibacterium sp. NGTWS1702 strain.</title>
        <authorList>
            <person name="Matsumoto M."/>
            <person name="Tang B.C.C."/>
            <person name="Machida Y."/>
            <person name="Matoyama H."/>
            <person name="Kishihara T."/>
            <person name="Sato S."/>
            <person name="Kondo I."/>
            <person name="Sano M."/>
            <person name="Kato G."/>
        </authorList>
    </citation>
    <scope>NUCLEOTIDE SEQUENCE [LARGE SCALE GENOMIC DNA]</scope>
    <source>
        <strain evidence="3 4">NGTWSNA01</strain>
    </source>
</reference>
<keyword evidence="2" id="KW-1133">Transmembrane helix</keyword>
<feature type="transmembrane region" description="Helical" evidence="2">
    <location>
        <begin position="109"/>
        <end position="130"/>
    </location>
</feature>
<dbReference type="Proteomes" id="UP001060504">
    <property type="component" value="Unassembled WGS sequence"/>
</dbReference>
<evidence type="ECO:0000313" key="3">
    <source>
        <dbReference type="EMBL" id="GJF15428.1"/>
    </source>
</evidence>
<feature type="compositionally biased region" description="Basic and acidic residues" evidence="1">
    <location>
        <begin position="226"/>
        <end position="250"/>
    </location>
</feature>
<keyword evidence="2" id="KW-0812">Transmembrane</keyword>
<proteinExistence type="predicted"/>
<evidence type="ECO:0000313" key="4">
    <source>
        <dbReference type="Proteomes" id="UP001060504"/>
    </source>
</evidence>
<feature type="region of interest" description="Disordered" evidence="1">
    <location>
        <begin position="224"/>
        <end position="257"/>
    </location>
</feature>
<feature type="transmembrane region" description="Helical" evidence="2">
    <location>
        <begin position="69"/>
        <end position="89"/>
    </location>
</feature>
<comment type="caution">
    <text evidence="3">The sequence shown here is derived from an EMBL/GenBank/DDBJ whole genome shotgun (WGS) entry which is preliminary data.</text>
</comment>
<protein>
    <submittedName>
        <fullName evidence="3">Uncharacterized protein</fullName>
    </submittedName>
</protein>
<keyword evidence="2" id="KW-0472">Membrane</keyword>
<feature type="region of interest" description="Disordered" evidence="1">
    <location>
        <begin position="1"/>
        <end position="49"/>
    </location>
</feature>